<dbReference type="AlphaFoldDB" id="A0A6P0UCP4"/>
<keyword evidence="3" id="KW-1185">Reference proteome</keyword>
<feature type="transmembrane region" description="Helical" evidence="1">
    <location>
        <begin position="209"/>
        <end position="227"/>
    </location>
</feature>
<evidence type="ECO:0000313" key="3">
    <source>
        <dbReference type="Proteomes" id="UP000468443"/>
    </source>
</evidence>
<comment type="caution">
    <text evidence="2">The sequence shown here is derived from an EMBL/GenBank/DDBJ whole genome shotgun (WGS) entry which is preliminary data.</text>
</comment>
<keyword evidence="1" id="KW-0812">Transmembrane</keyword>
<reference evidence="2 3" key="1">
    <citation type="submission" date="2020-01" db="EMBL/GenBank/DDBJ databases">
        <title>Muriicola jejuensis KCTC 22299.</title>
        <authorList>
            <person name="Wang G."/>
        </authorList>
    </citation>
    <scope>NUCLEOTIDE SEQUENCE [LARGE SCALE GENOMIC DNA]</scope>
    <source>
        <strain evidence="2 3">KCTC 22299</strain>
    </source>
</reference>
<feature type="transmembrane region" description="Helical" evidence="1">
    <location>
        <begin position="247"/>
        <end position="268"/>
    </location>
</feature>
<keyword evidence="1" id="KW-1133">Transmembrane helix</keyword>
<gene>
    <name evidence="2" type="ORF">GWK09_10885</name>
</gene>
<feature type="transmembrane region" description="Helical" evidence="1">
    <location>
        <begin position="175"/>
        <end position="197"/>
    </location>
</feature>
<evidence type="ECO:0000256" key="1">
    <source>
        <dbReference type="SAM" id="Phobius"/>
    </source>
</evidence>
<dbReference type="EMBL" id="JAABOP010000003">
    <property type="protein sequence ID" value="NER11024.1"/>
    <property type="molecule type" value="Genomic_DNA"/>
</dbReference>
<protein>
    <submittedName>
        <fullName evidence="2">Uncharacterized protein</fullName>
    </submittedName>
</protein>
<dbReference type="Proteomes" id="UP000468443">
    <property type="component" value="Unassembled WGS sequence"/>
</dbReference>
<evidence type="ECO:0000313" key="2">
    <source>
        <dbReference type="EMBL" id="NER11024.1"/>
    </source>
</evidence>
<feature type="transmembrane region" description="Helical" evidence="1">
    <location>
        <begin position="21"/>
        <end position="40"/>
    </location>
</feature>
<sequence length="436" mass="50976">MSNNPHDAKFKKWLDVLQQESWQLELIISGFAIYGLFMIIDPIEMANLEAQNDGNMYKIFLMQGLTVSWYILTVNLIAHVILRGLWIGAIGLRYVSGDIDYEKLPYSPKFTKHLKRRVGSFDSYVATLEKYCSIIFAVTFLLVFYLLGLLAISFTFALIGLWIDKEETPNWVRLGIGVPIILFLSFGVLLTFIDFITQGWLKKKKWTTFFYYPVYWVFKYITLSFLYRPMVYNFLDTRFGKRLSMIIVPLYLGIFILSATGFSTSNYLDKEMNSNSQIANSNNYNDLIEMNNSFADRASIPSKIIPDPYLNVFVVYGSTIEDDVFYFNEKLKPEEDKRGIHSAFTDGVLSWEKRGELKEYMKTIEEMYTLSIDSVDYKPQFVFTLNPRKQMGFETFLNMDSIPEGKHVLSVKRMDHLRDSSYLRTIIRIPFWHYKN</sequence>
<keyword evidence="1" id="KW-0472">Membrane</keyword>
<accession>A0A6P0UCP4</accession>
<proteinExistence type="predicted"/>
<organism evidence="2 3">
    <name type="scientific">Muriicola jejuensis</name>
    <dbReference type="NCBI Taxonomy" id="504488"/>
    <lineage>
        <taxon>Bacteria</taxon>
        <taxon>Pseudomonadati</taxon>
        <taxon>Bacteroidota</taxon>
        <taxon>Flavobacteriia</taxon>
        <taxon>Flavobacteriales</taxon>
        <taxon>Flavobacteriaceae</taxon>
        <taxon>Muriicola</taxon>
    </lineage>
</organism>
<dbReference type="RefSeq" id="WP_163693456.1">
    <property type="nucleotide sequence ID" value="NZ_FXTW01000004.1"/>
</dbReference>
<feature type="transmembrane region" description="Helical" evidence="1">
    <location>
        <begin position="60"/>
        <end position="82"/>
    </location>
</feature>
<feature type="transmembrane region" description="Helical" evidence="1">
    <location>
        <begin position="134"/>
        <end position="163"/>
    </location>
</feature>
<name>A0A6P0UCP4_9FLAO</name>